<evidence type="ECO:0000313" key="3">
    <source>
        <dbReference type="EMBL" id="AOW80873.1"/>
    </source>
</evidence>
<dbReference type="KEGG" id="hhsr:HSR6_1772"/>
<dbReference type="Proteomes" id="UP000185608">
    <property type="component" value="Chromosome"/>
</dbReference>
<sequence>MAEDPTKAAVEAAVDEVTHPEIDATLTQLGMINGIEMDGDTATVTLALPMLNIPDQVKNILVGRLREAVEEVGAEFESEIAVMSDTQREQFFQLEQQNWSGGIDGVDGPEGEAGDDDDTADPPF</sequence>
<dbReference type="STRING" id="1873524.HSR6_1772"/>
<proteinExistence type="predicted"/>
<feature type="region of interest" description="Disordered" evidence="1">
    <location>
        <begin position="97"/>
        <end position="124"/>
    </location>
</feature>
<dbReference type="Proteomes" id="UP000186165">
    <property type="component" value="Chromosome"/>
</dbReference>
<dbReference type="Gene3D" id="3.30.300.130">
    <property type="entry name" value="Fe-S cluster assembly (FSCA)"/>
    <property type="match status" value="1"/>
</dbReference>
<dbReference type="SUPFAM" id="SSF117916">
    <property type="entry name" value="Fe-S cluster assembly (FSCA) domain-like"/>
    <property type="match status" value="1"/>
</dbReference>
<feature type="domain" description="MIP18 family-like" evidence="2">
    <location>
        <begin position="7"/>
        <end position="80"/>
    </location>
</feature>
<dbReference type="GeneID" id="30418302"/>
<keyword evidence="6" id="KW-1185">Reference proteome</keyword>
<evidence type="ECO:0000313" key="5">
    <source>
        <dbReference type="Proteomes" id="UP000185608"/>
    </source>
</evidence>
<dbReference type="InterPro" id="IPR034904">
    <property type="entry name" value="FSCA_dom_sf"/>
</dbReference>
<evidence type="ECO:0000313" key="6">
    <source>
        <dbReference type="Proteomes" id="UP000186165"/>
    </source>
</evidence>
<evidence type="ECO:0000313" key="4">
    <source>
        <dbReference type="EMBL" id="APE96209.1"/>
    </source>
</evidence>
<reference evidence="6" key="2">
    <citation type="submission" date="2016-08" db="EMBL/GenBank/DDBJ databases">
        <title>Discovery of first anaerobic lithoheterotrophic haloarchae widely represented in hypersaline habitats.</title>
        <authorList>
            <person name="Sorokin D.Y."/>
            <person name="Kublanov I.V."/>
            <person name="Roman P."/>
            <person name="Sinninghe Damste J.S."/>
            <person name="Golyshin P.N."/>
            <person name="Rojo D."/>
            <person name="Ciordia S."/>
            <person name="Mena Md.C."/>
            <person name="Ferrer M."/>
            <person name="Smedile F."/>
            <person name="Messina E."/>
            <person name="La Cono V."/>
            <person name="Yakimov M.M."/>
        </authorList>
    </citation>
    <scope>NUCLEOTIDE SEQUENCE [LARGE SCALE GENOMIC DNA]</scope>
    <source>
        <strain evidence="6">HSR6</strain>
    </source>
</reference>
<dbReference type="RefSeq" id="WP_070365534.1">
    <property type="nucleotide sequence ID" value="NZ_CP016070.1"/>
</dbReference>
<reference evidence="3 5" key="1">
    <citation type="submission" date="2016-06" db="EMBL/GenBank/DDBJ databases">
        <title>Discovery of anaerobic lithoheterotrophic haloarchaeon capable of sulfur respiration by hydrogen and formate.</title>
        <authorList>
            <person name="Sorokin D.Y."/>
            <person name="Kublanov I.V."/>
            <person name="Roman P."/>
            <person name="Sinninghe Damste J.S."/>
            <person name="Golyshin P.N."/>
            <person name="Rojo D."/>
            <person name="Ciordia S."/>
            <person name="Mena Md.C."/>
            <person name="Ferrer M."/>
            <person name="Smedile F."/>
            <person name="Messina E."/>
            <person name="La Cono V."/>
            <person name="Yakimov M.M."/>
        </authorList>
    </citation>
    <scope>NUCLEOTIDE SEQUENCE [LARGE SCALE GENOMIC DNA]</scope>
    <source>
        <strain evidence="3 5">HTSR1</strain>
    </source>
</reference>
<dbReference type="KEGG" id="halh:HTSR_1703"/>
<dbReference type="InterPro" id="IPR002744">
    <property type="entry name" value="MIP18-like"/>
</dbReference>
<organism evidence="3 5">
    <name type="scientific">Halodesulfurarchaeum formicicum</name>
    <dbReference type="NCBI Taxonomy" id="1873524"/>
    <lineage>
        <taxon>Archaea</taxon>
        <taxon>Methanobacteriati</taxon>
        <taxon>Methanobacteriota</taxon>
        <taxon>Stenosarchaea group</taxon>
        <taxon>Halobacteria</taxon>
        <taxon>Halobacteriales</taxon>
        <taxon>Halobacteriaceae</taxon>
        <taxon>Halodesulfurarchaeum</taxon>
    </lineage>
</organism>
<evidence type="ECO:0000259" key="2">
    <source>
        <dbReference type="Pfam" id="PF01883"/>
    </source>
</evidence>
<feature type="compositionally biased region" description="Acidic residues" evidence="1">
    <location>
        <begin position="107"/>
        <end position="124"/>
    </location>
</feature>
<evidence type="ECO:0000256" key="1">
    <source>
        <dbReference type="SAM" id="MobiDB-lite"/>
    </source>
</evidence>
<dbReference type="Pfam" id="PF01883">
    <property type="entry name" value="FeS_assembly_P"/>
    <property type="match status" value="1"/>
</dbReference>
<accession>A0A1J1AF40</accession>
<dbReference type="EMBL" id="CP016804">
    <property type="protein sequence ID" value="APE96209.1"/>
    <property type="molecule type" value="Genomic_DNA"/>
</dbReference>
<dbReference type="AlphaFoldDB" id="A0A1D8S684"/>
<dbReference type="EMBL" id="CP016070">
    <property type="protein sequence ID" value="AOW80873.1"/>
    <property type="molecule type" value="Genomic_DNA"/>
</dbReference>
<accession>A0A1D8S684</accession>
<reference evidence="4" key="3">
    <citation type="journal article" date="2017" name="ISME J.">
        <title>Discovery of anaerobic lithoheterotrophic haloarchaea, ubiquitous in hypersaline habitats.</title>
        <authorList>
            <person name="Sorokin D.Y."/>
            <person name="Messina E."/>
            <person name="Smedile F."/>
            <person name="Roman P."/>
            <person name="Damste J.S.S."/>
            <person name="Ciordia S."/>
            <person name="Mena M.C."/>
            <person name="Ferrer M."/>
            <person name="Golyshin P.N."/>
            <person name="Kublanov I.V."/>
            <person name="Samarov N.I."/>
            <person name="Toshchakov S.V."/>
            <person name="La Cono V."/>
            <person name="Yakimov M.M."/>
        </authorList>
    </citation>
    <scope>NUCLEOTIDE SEQUENCE</scope>
    <source>
        <strain evidence="4">HSR6</strain>
    </source>
</reference>
<name>A0A1D8S684_9EURY</name>
<protein>
    <recommendedName>
        <fullName evidence="2">MIP18 family-like domain-containing protein</fullName>
    </recommendedName>
</protein>
<gene>
    <name evidence="4" type="ORF">HSR6_1772</name>
    <name evidence="3" type="ORF">HTSR_1703</name>
</gene>
<dbReference type="OrthoDB" id="371709at2157"/>